<proteinExistence type="predicted"/>
<sequence length="497" mass="53132">MDVAGSLGTLPIRLREAMDRYSQTGEYDPAPVLEAATLPMGTGAIAGVPVRAGEAVLGAGAIRPLSELPQAIAKGDTRVSTRFPTGVKSAENPLTQHLSIGTEEMRMDPEQFAHNTAILARYPGFAHLQGMSPEEAAKAYINQAAGNIRFLYENSPADLQRRAPLWYEGANRISDALAQRWGVPRQSASAALASLSPQKDWFMNASLGERVGDIVTGNPRATADMAAWAAANPKLAADPKAMEAIRAIEGKRLDQVDPDQAALFVRAYDEAHNPRNYRSVLPEGDYGDFVRTASGDPAKVAWGTFADINKAVRAIQSGGDMDTLSPLLGAKHKVRSFYNNIEVPNDPRFGDITGDTHQVAAAQMRPLSGSSEAVIQHLASGGPAGSVNAKSSAVTGVQGTYGLVADATRQFAKEYGMLPRAAQSATWEPIRELFPADWKTAKNATAVDDIWKAVDRGELSVDQARRAIFDVAGGIGTPEWLRGGIDTRAPQLGSTYR</sequence>
<dbReference type="AlphaFoldDB" id="A0AAE7NMY2"/>
<dbReference type="Proteomes" id="UP000594015">
    <property type="component" value="Chromosome"/>
</dbReference>
<protein>
    <recommendedName>
        <fullName evidence="3">Large polyvalent protein associated domain-containing protein</fullName>
    </recommendedName>
</protein>
<evidence type="ECO:0000313" key="1">
    <source>
        <dbReference type="EMBL" id="QOZ68878.1"/>
    </source>
</evidence>
<accession>A0AAE7NMY2</accession>
<gene>
    <name evidence="1" type="ORF">WN72_23035</name>
</gene>
<evidence type="ECO:0000313" key="2">
    <source>
        <dbReference type="Proteomes" id="UP000594015"/>
    </source>
</evidence>
<dbReference type="Pfam" id="PF23802">
    <property type="entry name" value="DUF7178"/>
    <property type="match status" value="1"/>
</dbReference>
<dbReference type="KEGG" id="barh:WN72_23035"/>
<reference evidence="1 2" key="1">
    <citation type="submission" date="2018-06" db="EMBL/GenBank/DDBJ databases">
        <title>Comparative genomics of Bradyrhizobium nodulating Arachidis hypogaea.</title>
        <authorList>
            <person name="Li Y."/>
        </authorList>
    </citation>
    <scope>NUCLEOTIDE SEQUENCE [LARGE SCALE GENOMIC DNA]</scope>
    <source>
        <strain evidence="1 2">CCBAU 051107</strain>
    </source>
</reference>
<dbReference type="InterPro" id="IPR055602">
    <property type="entry name" value="DUF7178"/>
</dbReference>
<organism evidence="1 2">
    <name type="scientific">Bradyrhizobium arachidis</name>
    <dbReference type="NCBI Taxonomy" id="858423"/>
    <lineage>
        <taxon>Bacteria</taxon>
        <taxon>Pseudomonadati</taxon>
        <taxon>Pseudomonadota</taxon>
        <taxon>Alphaproteobacteria</taxon>
        <taxon>Hyphomicrobiales</taxon>
        <taxon>Nitrobacteraceae</taxon>
        <taxon>Bradyrhizobium</taxon>
    </lineage>
</organism>
<dbReference type="EMBL" id="CP030050">
    <property type="protein sequence ID" value="QOZ68878.1"/>
    <property type="molecule type" value="Genomic_DNA"/>
</dbReference>
<evidence type="ECO:0008006" key="3">
    <source>
        <dbReference type="Google" id="ProtNLM"/>
    </source>
</evidence>
<name>A0AAE7NMY2_9BRAD</name>